<evidence type="ECO:0000313" key="6">
    <source>
        <dbReference type="EMBL" id="BDS05648.1"/>
    </source>
</evidence>
<dbReference type="PANTHER" id="PTHR42759">
    <property type="entry name" value="MOXR FAMILY PROTEIN"/>
    <property type="match status" value="1"/>
</dbReference>
<dbReference type="GO" id="GO:0005524">
    <property type="term" value="F:ATP binding"/>
    <property type="evidence" value="ECO:0007669"/>
    <property type="project" value="UniProtKB-KW"/>
</dbReference>
<gene>
    <name evidence="6" type="ORF">NT6N_06880</name>
</gene>
<evidence type="ECO:0000256" key="4">
    <source>
        <dbReference type="SAM" id="MobiDB-lite"/>
    </source>
</evidence>
<dbReference type="InterPro" id="IPR027417">
    <property type="entry name" value="P-loop_NTPase"/>
</dbReference>
<evidence type="ECO:0000256" key="1">
    <source>
        <dbReference type="ARBA" id="ARBA00022741"/>
    </source>
</evidence>
<evidence type="ECO:0000256" key="2">
    <source>
        <dbReference type="ARBA" id="ARBA00022840"/>
    </source>
</evidence>
<dbReference type="KEGG" id="osu:NT6N_06880"/>
<reference evidence="6" key="1">
    <citation type="submission" date="2024-07" db="EMBL/GenBank/DDBJ databases">
        <title>Complete genome sequence of Verrucomicrobiaceae bacterium NT6N.</title>
        <authorList>
            <person name="Huang C."/>
            <person name="Takami H."/>
            <person name="Hamasaki K."/>
        </authorList>
    </citation>
    <scope>NUCLEOTIDE SEQUENCE</scope>
    <source>
        <strain evidence="6">NT6N</strain>
    </source>
</reference>
<feature type="region of interest" description="Disordered" evidence="4">
    <location>
        <begin position="1"/>
        <end position="30"/>
    </location>
</feature>
<dbReference type="Pfam" id="PF17863">
    <property type="entry name" value="AAA_lid_2"/>
    <property type="match status" value="1"/>
</dbReference>
<dbReference type="GO" id="GO:0016887">
    <property type="term" value="F:ATP hydrolysis activity"/>
    <property type="evidence" value="ECO:0007669"/>
    <property type="project" value="InterPro"/>
</dbReference>
<feature type="compositionally biased region" description="Polar residues" evidence="4">
    <location>
        <begin position="1"/>
        <end position="16"/>
    </location>
</feature>
<feature type="domain" description="AAA+ ATPase" evidence="5">
    <location>
        <begin position="63"/>
        <end position="204"/>
    </location>
</feature>
<organism evidence="6">
    <name type="scientific">Oceaniferula spumae</name>
    <dbReference type="NCBI Taxonomy" id="2979115"/>
    <lineage>
        <taxon>Bacteria</taxon>
        <taxon>Pseudomonadati</taxon>
        <taxon>Verrucomicrobiota</taxon>
        <taxon>Verrucomicrobiia</taxon>
        <taxon>Verrucomicrobiales</taxon>
        <taxon>Verrucomicrobiaceae</taxon>
        <taxon>Oceaniferula</taxon>
    </lineage>
</organism>
<dbReference type="EMBL" id="AP026866">
    <property type="protein sequence ID" value="BDS05648.1"/>
    <property type="molecule type" value="Genomic_DNA"/>
</dbReference>
<evidence type="ECO:0000259" key="5">
    <source>
        <dbReference type="SMART" id="SM00382"/>
    </source>
</evidence>
<comment type="similarity">
    <text evidence="3">Belongs to the MoxR family.</text>
</comment>
<keyword evidence="2" id="KW-0067">ATP-binding</keyword>
<keyword evidence="1" id="KW-0547">Nucleotide-binding</keyword>
<dbReference type="InterPro" id="IPR011703">
    <property type="entry name" value="ATPase_AAA-3"/>
</dbReference>
<dbReference type="PIRSF" id="PIRSF002849">
    <property type="entry name" value="AAA_ATPase_chaperone_MoxR_prd"/>
    <property type="match status" value="1"/>
</dbReference>
<dbReference type="Pfam" id="PF07726">
    <property type="entry name" value="AAA_3"/>
    <property type="match status" value="1"/>
</dbReference>
<dbReference type="SMART" id="SM00382">
    <property type="entry name" value="AAA"/>
    <property type="match status" value="1"/>
</dbReference>
<dbReference type="Gene3D" id="3.40.50.300">
    <property type="entry name" value="P-loop containing nucleotide triphosphate hydrolases"/>
    <property type="match status" value="1"/>
</dbReference>
<dbReference type="SUPFAM" id="SSF52540">
    <property type="entry name" value="P-loop containing nucleoside triphosphate hydrolases"/>
    <property type="match status" value="1"/>
</dbReference>
<dbReference type="InterPro" id="IPR050764">
    <property type="entry name" value="CbbQ/NirQ/NorQ/GpvN"/>
</dbReference>
<dbReference type="PANTHER" id="PTHR42759:SF1">
    <property type="entry name" value="MAGNESIUM-CHELATASE SUBUNIT CHLD"/>
    <property type="match status" value="1"/>
</dbReference>
<evidence type="ECO:0000256" key="3">
    <source>
        <dbReference type="ARBA" id="ARBA00061607"/>
    </source>
</evidence>
<feature type="compositionally biased region" description="Low complexity" evidence="4">
    <location>
        <begin position="17"/>
        <end position="30"/>
    </location>
</feature>
<protein>
    <recommendedName>
        <fullName evidence="5">AAA+ ATPase domain-containing protein</fullName>
    </recommendedName>
</protein>
<accession>A0AAT9FI25</accession>
<sequence>MNEHQSSSEFPSAQDTAPQEQASQPAQSPKQAAHLCQQIYGELRKVFIGQDHVVSQVLAALLAGGHVLLEGKPGLGKTHLVLALANTFGGGFGRIQFTPDLMPTDVTGFTLFDMKSQTFQMRRGPVFTNLLLADEINRAPAKTQASLLEVMQEQQVTIDGESIKLEPPFMTLATQNPIEQEGTYPLPEAQLDRFLMKIVIDYPDQASEEQVVGQVTAVASAKGLDARAVSQVCAQDDIILAQRECAAIRAVPEVIRYAVNICRATREAQGISLGAGTRGAISLVQVGKAYALMNNRDFVTPDDIKSAALPVLRHRVQLAPELAISGQNIDDALSNIVNSVEAPRI</sequence>
<dbReference type="CDD" id="cd00009">
    <property type="entry name" value="AAA"/>
    <property type="match status" value="1"/>
</dbReference>
<dbReference type="Gene3D" id="1.10.8.80">
    <property type="entry name" value="Magnesium chelatase subunit I, C-Terminal domain"/>
    <property type="match status" value="1"/>
</dbReference>
<name>A0AAT9FI25_9BACT</name>
<dbReference type="FunFam" id="3.40.50.300:FF:000640">
    <property type="entry name" value="MoxR family ATPase"/>
    <property type="match status" value="1"/>
</dbReference>
<dbReference type="AlphaFoldDB" id="A0AAT9FI25"/>
<proteinExistence type="inferred from homology"/>
<dbReference type="InterPro" id="IPR003593">
    <property type="entry name" value="AAA+_ATPase"/>
</dbReference>
<dbReference type="InterPro" id="IPR041628">
    <property type="entry name" value="ChlI/MoxR_AAA_lid"/>
</dbReference>